<evidence type="ECO:0000313" key="6">
    <source>
        <dbReference type="EMBL" id="CAK0785678.1"/>
    </source>
</evidence>
<dbReference type="EMBL" id="CAUYUE010000013">
    <property type="protein sequence ID" value="CAK0785678.1"/>
    <property type="molecule type" value="Genomic_DNA"/>
</dbReference>
<feature type="compositionally biased region" description="Basic and acidic residues" evidence="5">
    <location>
        <begin position="27"/>
        <end position="38"/>
    </location>
</feature>
<dbReference type="InterPro" id="IPR036322">
    <property type="entry name" value="WD40_repeat_dom_sf"/>
</dbReference>
<feature type="repeat" description="WD" evidence="4">
    <location>
        <begin position="538"/>
        <end position="570"/>
    </location>
</feature>
<dbReference type="GO" id="GO:0043161">
    <property type="term" value="P:proteasome-mediated ubiquitin-dependent protein catabolic process"/>
    <property type="evidence" value="ECO:0007669"/>
    <property type="project" value="TreeGrafter"/>
</dbReference>
<dbReference type="InterPro" id="IPR015943">
    <property type="entry name" value="WD40/YVTN_repeat-like_dom_sf"/>
</dbReference>
<name>A0AAV1IEE1_9CHLO</name>
<evidence type="ECO:0008006" key="8">
    <source>
        <dbReference type="Google" id="ProtNLM"/>
    </source>
</evidence>
<dbReference type="AlphaFoldDB" id="A0AAV1IEE1"/>
<dbReference type="SMART" id="SM00320">
    <property type="entry name" value="WD40"/>
    <property type="match status" value="6"/>
</dbReference>
<evidence type="ECO:0000256" key="5">
    <source>
        <dbReference type="SAM" id="MobiDB-lite"/>
    </source>
</evidence>
<dbReference type="InterPro" id="IPR051859">
    <property type="entry name" value="DCAF"/>
</dbReference>
<dbReference type="PANTHER" id="PTHR19847:SF7">
    <property type="entry name" value="DDB1- AND CUL4-ASSOCIATED FACTOR 11"/>
    <property type="match status" value="1"/>
</dbReference>
<organism evidence="6 7">
    <name type="scientific">Coccomyxa viridis</name>
    <dbReference type="NCBI Taxonomy" id="1274662"/>
    <lineage>
        <taxon>Eukaryota</taxon>
        <taxon>Viridiplantae</taxon>
        <taxon>Chlorophyta</taxon>
        <taxon>core chlorophytes</taxon>
        <taxon>Trebouxiophyceae</taxon>
        <taxon>Trebouxiophyceae incertae sedis</taxon>
        <taxon>Coccomyxaceae</taxon>
        <taxon>Coccomyxa</taxon>
    </lineage>
</organism>
<comment type="similarity">
    <text evidence="3">Belongs to the WD repeat LEC14B family.</text>
</comment>
<dbReference type="SUPFAM" id="SSF50978">
    <property type="entry name" value="WD40 repeat-like"/>
    <property type="match status" value="1"/>
</dbReference>
<keyword evidence="1 4" id="KW-0853">WD repeat</keyword>
<dbReference type="Pfam" id="PF00400">
    <property type="entry name" value="WD40"/>
    <property type="match status" value="4"/>
</dbReference>
<dbReference type="GO" id="GO:0080008">
    <property type="term" value="C:Cul4-RING E3 ubiquitin ligase complex"/>
    <property type="evidence" value="ECO:0007669"/>
    <property type="project" value="TreeGrafter"/>
</dbReference>
<dbReference type="PANTHER" id="PTHR19847">
    <property type="entry name" value="DDB1- AND CUL4-ASSOCIATED FACTOR 11"/>
    <property type="match status" value="1"/>
</dbReference>
<keyword evidence="7" id="KW-1185">Reference proteome</keyword>
<evidence type="ECO:0000256" key="1">
    <source>
        <dbReference type="ARBA" id="ARBA00022574"/>
    </source>
</evidence>
<comment type="caution">
    <text evidence="6">The sequence shown here is derived from an EMBL/GenBank/DDBJ whole genome shotgun (WGS) entry which is preliminary data.</text>
</comment>
<gene>
    <name evidence="6" type="ORF">CVIRNUC_008889</name>
</gene>
<dbReference type="Proteomes" id="UP001314263">
    <property type="component" value="Unassembled WGS sequence"/>
</dbReference>
<dbReference type="PROSITE" id="PS50082">
    <property type="entry name" value="WD_REPEATS_2"/>
    <property type="match status" value="3"/>
</dbReference>
<reference evidence="6 7" key="1">
    <citation type="submission" date="2023-10" db="EMBL/GenBank/DDBJ databases">
        <authorList>
            <person name="Maclean D."/>
            <person name="Macfadyen A."/>
        </authorList>
    </citation>
    <scope>NUCLEOTIDE SEQUENCE [LARGE SCALE GENOMIC DNA]</scope>
</reference>
<feature type="repeat" description="WD" evidence="4">
    <location>
        <begin position="363"/>
        <end position="396"/>
    </location>
</feature>
<proteinExistence type="inferred from homology"/>
<dbReference type="InterPro" id="IPR001680">
    <property type="entry name" value="WD40_rpt"/>
</dbReference>
<feature type="compositionally biased region" description="Acidic residues" evidence="5">
    <location>
        <begin position="64"/>
        <end position="86"/>
    </location>
</feature>
<evidence type="ECO:0000256" key="4">
    <source>
        <dbReference type="PROSITE-ProRule" id="PRU00221"/>
    </source>
</evidence>
<accession>A0AAV1IEE1</accession>
<dbReference type="Gene3D" id="2.130.10.10">
    <property type="entry name" value="YVTN repeat-like/Quinoprotein amine dehydrogenase"/>
    <property type="match status" value="2"/>
</dbReference>
<protein>
    <recommendedName>
        <fullName evidence="8">WD40 repeat-like protein</fullName>
    </recommendedName>
</protein>
<evidence type="ECO:0000313" key="7">
    <source>
        <dbReference type="Proteomes" id="UP001314263"/>
    </source>
</evidence>
<feature type="compositionally biased region" description="Polar residues" evidence="5">
    <location>
        <begin position="1"/>
        <end position="11"/>
    </location>
</feature>
<sequence>MTSEDMGNTATSHAQSHAQRRRSSRLQRQEDSAQRDDVPPAQPVPGEDDPEYVPEHIWVASESASDDEVDMTDEDEDDSDEDEDEGEGRGRIYIPIMGGLRVARRSMSERNATLSKLERVPKEPPPAEESVNQIVSSATACENPRHRNRVRQARVKGRSKAAPTCRRASTLRMLQDREAGMLGGTACAMSAPQRCHLGAFVYQPAVPVHCVDTMHSRAYIGQFSGDGDVFIAAYQHDRRIRIYETENDWRLRKDVHARNLRWTVTDTCLSPDQKFLLYSSITPTVHMVNMTASGTVESEANVTDIHEALHFDVLEEDSDDYFQRGFGIWSLSWAASGAEVVAGTGDDSLYLYNMDRQKTTLRIKGHDDDVNAVAFMDDSSNLIASGSDDTLLKVWDRRALRGTRPAGVLIGHTEGITHLDPKNDGRYLLSNCKDQTARLWDIRKMYTSNQHHRLPPAKIPKLGDWDYRWADFPARGYIVPHPHDVSVQTFRGHSVLQTLIRAYFSPAHSTGQRFVYTGSADGTPRIFDIVTGKPAQELRYHKEIVRDLSWHPYLPMMVTSAFDGSVVQWDPRQSVDEEFSRGVCTKRRRQLPEPGEDRLEDFY</sequence>
<evidence type="ECO:0000256" key="3">
    <source>
        <dbReference type="ARBA" id="ARBA00061298"/>
    </source>
</evidence>
<evidence type="ECO:0000256" key="2">
    <source>
        <dbReference type="ARBA" id="ARBA00022737"/>
    </source>
</evidence>
<dbReference type="FunFam" id="2.130.10.10:FF:000557">
    <property type="entry name" value="WD repeat protein"/>
    <property type="match status" value="1"/>
</dbReference>
<dbReference type="PROSITE" id="PS50294">
    <property type="entry name" value="WD_REPEATS_REGION"/>
    <property type="match status" value="3"/>
</dbReference>
<keyword evidence="2" id="KW-0677">Repeat</keyword>
<dbReference type="FunFam" id="2.130.10.10:FF:000492">
    <property type="entry name" value="LEC14B homolog isoform X2"/>
    <property type="match status" value="1"/>
</dbReference>
<feature type="region of interest" description="Disordered" evidence="5">
    <location>
        <begin position="1"/>
        <end position="91"/>
    </location>
</feature>
<feature type="repeat" description="WD" evidence="4">
    <location>
        <begin position="409"/>
        <end position="450"/>
    </location>
</feature>